<keyword evidence="4" id="KW-1185">Reference proteome</keyword>
<keyword evidence="1" id="KW-1133">Transmembrane helix</keyword>
<gene>
    <name evidence="3" type="primary">SH3GL2_2</name>
    <name evidence="3" type="ORF">EYF80_054704</name>
</gene>
<dbReference type="InterPro" id="IPR027267">
    <property type="entry name" value="AH/BAR_dom_sf"/>
</dbReference>
<keyword evidence="1" id="KW-0472">Membrane</keyword>
<feature type="transmembrane region" description="Helical" evidence="1">
    <location>
        <begin position="115"/>
        <end position="138"/>
    </location>
</feature>
<evidence type="ECO:0000313" key="4">
    <source>
        <dbReference type="Proteomes" id="UP000314294"/>
    </source>
</evidence>
<dbReference type="EMBL" id="SRLO01001825">
    <property type="protein sequence ID" value="TNN35130.1"/>
    <property type="molecule type" value="Genomic_DNA"/>
</dbReference>
<evidence type="ECO:0000259" key="2">
    <source>
        <dbReference type="Pfam" id="PF03114"/>
    </source>
</evidence>
<evidence type="ECO:0000256" key="1">
    <source>
        <dbReference type="SAM" id="Phobius"/>
    </source>
</evidence>
<dbReference type="OrthoDB" id="443981at2759"/>
<dbReference type="InterPro" id="IPR004148">
    <property type="entry name" value="BAR_dom"/>
</dbReference>
<evidence type="ECO:0000313" key="3">
    <source>
        <dbReference type="EMBL" id="TNN35130.1"/>
    </source>
</evidence>
<dbReference type="GO" id="GO:0005737">
    <property type="term" value="C:cytoplasm"/>
    <property type="evidence" value="ECO:0007669"/>
    <property type="project" value="InterPro"/>
</dbReference>
<sequence length="261" mass="29188">MKILSLFLLSFFSLSSLFLPSFFSISSLFLPSFFSLFLSFVSLSSLFLPSFFPLSSLFLLSFFPLSSLFRLSFFSLSSLFLPFLPSFVSLSSLFLLSFVSLLSFFPLSSFFRLSFFPLSSLFLPSFFSLSSLFLLSFFSQGYINESLSLFLCVSCFQKVSEKVGGAEGTKLDDDFKEMEKKVDVTSRAVLDIMTKTTEYLQPNPASRAKLSMINTMSKIRGQEKGPGYPQAESVLGDAMLRFGRELGEESSFGKWEGSRGG</sequence>
<protein>
    <submittedName>
        <fullName evidence="3">Endophilin-A1</fullName>
    </submittedName>
</protein>
<accession>A0A4Z2F2L9</accession>
<dbReference type="Pfam" id="PF03114">
    <property type="entry name" value="BAR"/>
    <property type="match status" value="1"/>
</dbReference>
<feature type="domain" description="BAR" evidence="2">
    <location>
        <begin position="156"/>
        <end position="254"/>
    </location>
</feature>
<organism evidence="3 4">
    <name type="scientific">Liparis tanakae</name>
    <name type="common">Tanaka's snailfish</name>
    <dbReference type="NCBI Taxonomy" id="230148"/>
    <lineage>
        <taxon>Eukaryota</taxon>
        <taxon>Metazoa</taxon>
        <taxon>Chordata</taxon>
        <taxon>Craniata</taxon>
        <taxon>Vertebrata</taxon>
        <taxon>Euteleostomi</taxon>
        <taxon>Actinopterygii</taxon>
        <taxon>Neopterygii</taxon>
        <taxon>Teleostei</taxon>
        <taxon>Neoteleostei</taxon>
        <taxon>Acanthomorphata</taxon>
        <taxon>Eupercaria</taxon>
        <taxon>Perciformes</taxon>
        <taxon>Cottioidei</taxon>
        <taxon>Cottales</taxon>
        <taxon>Liparidae</taxon>
        <taxon>Liparis</taxon>
    </lineage>
</organism>
<proteinExistence type="predicted"/>
<dbReference type="Proteomes" id="UP000314294">
    <property type="component" value="Unassembled WGS sequence"/>
</dbReference>
<dbReference type="Gene3D" id="1.20.1270.60">
    <property type="entry name" value="Arfaptin homology (AH) domain/BAR domain"/>
    <property type="match status" value="1"/>
</dbReference>
<name>A0A4Z2F2L9_9TELE</name>
<dbReference type="SUPFAM" id="SSF103657">
    <property type="entry name" value="BAR/IMD domain-like"/>
    <property type="match status" value="1"/>
</dbReference>
<dbReference type="AlphaFoldDB" id="A0A4Z2F2L9"/>
<reference evidence="3 4" key="1">
    <citation type="submission" date="2019-03" db="EMBL/GenBank/DDBJ databases">
        <title>First draft genome of Liparis tanakae, snailfish: a comprehensive survey of snailfish specific genes.</title>
        <authorList>
            <person name="Kim W."/>
            <person name="Song I."/>
            <person name="Jeong J.-H."/>
            <person name="Kim D."/>
            <person name="Kim S."/>
            <person name="Ryu S."/>
            <person name="Song J.Y."/>
            <person name="Lee S.K."/>
        </authorList>
    </citation>
    <scope>NUCLEOTIDE SEQUENCE [LARGE SCALE GENOMIC DNA]</scope>
    <source>
        <tissue evidence="3">Muscle</tissue>
    </source>
</reference>
<keyword evidence="1" id="KW-0812">Transmembrane</keyword>
<feature type="transmembrane region" description="Helical" evidence="1">
    <location>
        <begin position="87"/>
        <end position="108"/>
    </location>
</feature>
<comment type="caution">
    <text evidence="3">The sequence shown here is derived from an EMBL/GenBank/DDBJ whole genome shotgun (WGS) entry which is preliminary data.</text>
</comment>